<dbReference type="InterPro" id="IPR039315">
    <property type="entry name" value="CheW"/>
</dbReference>
<gene>
    <name evidence="3" type="ORF">LC586_19455</name>
</gene>
<accession>A0ABS8IB36</accession>
<dbReference type="SMART" id="SM00260">
    <property type="entry name" value="CheW"/>
    <property type="match status" value="1"/>
</dbReference>
<dbReference type="SUPFAM" id="SSF50341">
    <property type="entry name" value="CheW-like"/>
    <property type="match status" value="2"/>
</dbReference>
<evidence type="ECO:0000313" key="3">
    <source>
        <dbReference type="EMBL" id="MCC5601323.1"/>
    </source>
</evidence>
<name>A0ABS8IB36_9NOSO</name>
<keyword evidence="4" id="KW-1185">Reference proteome</keyword>
<dbReference type="PANTHER" id="PTHR22617:SF23">
    <property type="entry name" value="CHEMOTAXIS PROTEIN CHEW"/>
    <property type="match status" value="1"/>
</dbReference>
<dbReference type="EMBL" id="JAIVFQ010000029">
    <property type="protein sequence ID" value="MCC5601323.1"/>
    <property type="molecule type" value="Genomic_DNA"/>
</dbReference>
<reference evidence="3 4" key="1">
    <citation type="journal article" date="2021" name="Microorganisms">
        <title>Genome Evolution of Filamentous Cyanobacterium Nostoc Species: From Facultative Symbiosis to Free Living.</title>
        <authorList>
            <person name="Huo D."/>
            <person name="Li H."/>
            <person name="Cai F."/>
            <person name="Guo X."/>
            <person name="Qiao Z."/>
            <person name="Wang W."/>
            <person name="Yu G."/>
            <person name="Li R."/>
        </authorList>
    </citation>
    <scope>NUCLEOTIDE SEQUENCE [LARGE SCALE GENOMIC DNA]</scope>
    <source>
        <strain evidence="3 4">CHAB 5714</strain>
    </source>
</reference>
<feature type="domain" description="CheW-like" evidence="2">
    <location>
        <begin position="3"/>
        <end position="203"/>
    </location>
</feature>
<dbReference type="InterPro" id="IPR002545">
    <property type="entry name" value="CheW-lke_dom"/>
</dbReference>
<dbReference type="InterPro" id="IPR036061">
    <property type="entry name" value="CheW-like_dom_sf"/>
</dbReference>
<proteinExistence type="predicted"/>
<dbReference type="PROSITE" id="PS50851">
    <property type="entry name" value="CHEW"/>
    <property type="match status" value="1"/>
</dbReference>
<sequence>MAEQQICTFFLKGVYFGIDVQHVQEVIRPQAMTRVPLAPPDICGLINLRGQIITVIDLQRRLEMSEPQTQSTTKLVDEPDFSSYVEKPTRNLTPQPPSLPGKGENSKPLSFKERGLERGFPNHVKSQVDAAQGFNIIVCSDHEVVSLLVDYVGDVLEFAQNTFQPPPATLKGRMRQMLAGAYPLPDGFLLVLDAEKILDVNLTN</sequence>
<protein>
    <submittedName>
        <fullName evidence="3">Chemotaxis protein CheW</fullName>
    </submittedName>
</protein>
<dbReference type="Proteomes" id="UP001199525">
    <property type="component" value="Unassembled WGS sequence"/>
</dbReference>
<feature type="region of interest" description="Disordered" evidence="1">
    <location>
        <begin position="66"/>
        <end position="109"/>
    </location>
</feature>
<dbReference type="Gene3D" id="2.40.50.180">
    <property type="entry name" value="CheA-289, Domain 4"/>
    <property type="match status" value="1"/>
</dbReference>
<dbReference type="Pfam" id="PF01584">
    <property type="entry name" value="CheW"/>
    <property type="match status" value="2"/>
</dbReference>
<evidence type="ECO:0000313" key="4">
    <source>
        <dbReference type="Proteomes" id="UP001199525"/>
    </source>
</evidence>
<dbReference type="RefSeq" id="WP_229486352.1">
    <property type="nucleotide sequence ID" value="NZ_JAIVFQ010000029.1"/>
</dbReference>
<dbReference type="PANTHER" id="PTHR22617">
    <property type="entry name" value="CHEMOTAXIS SENSOR HISTIDINE KINASE-RELATED"/>
    <property type="match status" value="1"/>
</dbReference>
<evidence type="ECO:0000256" key="1">
    <source>
        <dbReference type="SAM" id="MobiDB-lite"/>
    </source>
</evidence>
<organism evidence="3 4">
    <name type="scientific">Nostoc favosum CHAB5714</name>
    <dbReference type="NCBI Taxonomy" id="2780399"/>
    <lineage>
        <taxon>Bacteria</taxon>
        <taxon>Bacillati</taxon>
        <taxon>Cyanobacteriota</taxon>
        <taxon>Cyanophyceae</taxon>
        <taxon>Nostocales</taxon>
        <taxon>Nostocaceae</taxon>
        <taxon>Nostoc</taxon>
        <taxon>Nostoc favosum</taxon>
    </lineage>
</organism>
<evidence type="ECO:0000259" key="2">
    <source>
        <dbReference type="PROSITE" id="PS50851"/>
    </source>
</evidence>
<comment type="caution">
    <text evidence="3">The sequence shown here is derived from an EMBL/GenBank/DDBJ whole genome shotgun (WGS) entry which is preliminary data.</text>
</comment>